<dbReference type="InterPro" id="IPR006626">
    <property type="entry name" value="PbH1"/>
</dbReference>
<organism evidence="3 4">
    <name type="scientific">Maritalea myrionectae</name>
    <dbReference type="NCBI Taxonomy" id="454601"/>
    <lineage>
        <taxon>Bacteria</taxon>
        <taxon>Pseudomonadati</taxon>
        <taxon>Pseudomonadota</taxon>
        <taxon>Alphaproteobacteria</taxon>
        <taxon>Hyphomicrobiales</taxon>
        <taxon>Devosiaceae</taxon>
        <taxon>Maritalea</taxon>
    </lineage>
</organism>
<dbReference type="PANTHER" id="PTHR36453:SF1">
    <property type="entry name" value="RIGHT HANDED BETA HELIX DOMAIN-CONTAINING PROTEIN"/>
    <property type="match status" value="1"/>
</dbReference>
<dbReference type="SUPFAM" id="SSF51126">
    <property type="entry name" value="Pectin lyase-like"/>
    <property type="match status" value="1"/>
</dbReference>
<dbReference type="InterPro" id="IPR006311">
    <property type="entry name" value="TAT_signal"/>
</dbReference>
<keyword evidence="1" id="KW-0732">Signal</keyword>
<dbReference type="InterPro" id="IPR012334">
    <property type="entry name" value="Pectin_lyas_fold"/>
</dbReference>
<sequence length="447" mass="47221">MINRRHFLMTGGASFLGAASAMGVASPLMAQNNVSGALLDGRNFGLAPGAPYDQAEALATAINAANSAKQKLFLPAGSYQISNVTLPSSTQIIGAGSATKLVQLTDKPIFSLVGAQNIALEQFDLVGAQDLAADAILYMQSVRNVNIEECGFFASAKHGVWGYDAQVQLNSNRFEQVGSAAIFLTNGVQSQVRGNIINGCGNNGILIWRDEPGFDGTIVTHNQIENIEWRSGGNGQNGNGINVFRAQNVIVANNVIKDCGFTAVRANGTRNTQIIGNNCQRLGEVAIFSEFGFSGSLISNNVIDEAATGISITNYNDGGYLAVCANNIVRNIWEKSPNNPDTIPLGIAAEADCVLSGNVVENVPGAGLLLGWGPYHRNLLANGNLVRKCKYGIAASAVEGDGPINITGNSLFECEQPMVGSKWRDVEFDDLAKKSPDHIFVANNVVG</sequence>
<dbReference type="Proteomes" id="UP000258927">
    <property type="component" value="Chromosome"/>
</dbReference>
<evidence type="ECO:0000259" key="2">
    <source>
        <dbReference type="Pfam" id="PF13229"/>
    </source>
</evidence>
<dbReference type="SMART" id="SM00710">
    <property type="entry name" value="PbH1"/>
    <property type="match status" value="7"/>
</dbReference>
<reference evidence="3 4" key="1">
    <citation type="submission" date="2017-05" db="EMBL/GenBank/DDBJ databases">
        <title>Genome Analysis of Maritalea myrionectae HL2708#5.</title>
        <authorList>
            <consortium name="Cotde Inc.-PKNU"/>
            <person name="Jang D."/>
            <person name="Oh H.-M."/>
        </authorList>
    </citation>
    <scope>NUCLEOTIDE SEQUENCE [LARGE SCALE GENOMIC DNA]</scope>
    <source>
        <strain evidence="3 4">HL2708#5</strain>
    </source>
</reference>
<evidence type="ECO:0000313" key="4">
    <source>
        <dbReference type="Proteomes" id="UP000258927"/>
    </source>
</evidence>
<feature type="signal peptide" evidence="1">
    <location>
        <begin position="1"/>
        <end position="30"/>
    </location>
</feature>
<proteinExistence type="predicted"/>
<evidence type="ECO:0000256" key="1">
    <source>
        <dbReference type="SAM" id="SignalP"/>
    </source>
</evidence>
<dbReference type="InterPro" id="IPR022388">
    <property type="entry name" value="CHP03808"/>
</dbReference>
<dbReference type="EMBL" id="CP021330">
    <property type="protein sequence ID" value="AVX05176.1"/>
    <property type="molecule type" value="Genomic_DNA"/>
</dbReference>
<dbReference type="InterPro" id="IPR011050">
    <property type="entry name" value="Pectin_lyase_fold/virulence"/>
</dbReference>
<gene>
    <name evidence="3" type="ORF">MXMO3_02664</name>
</gene>
<dbReference type="Pfam" id="PF13229">
    <property type="entry name" value="Beta_helix"/>
    <property type="match status" value="1"/>
</dbReference>
<feature type="domain" description="Right handed beta helix" evidence="2">
    <location>
        <begin position="138"/>
        <end position="223"/>
    </location>
</feature>
<dbReference type="RefSeq" id="WP_051213137.1">
    <property type="nucleotide sequence ID" value="NZ_CP021330.1"/>
</dbReference>
<dbReference type="NCBIfam" id="TIGR03808">
    <property type="entry name" value="RR_plus_rpt_1"/>
    <property type="match status" value="1"/>
</dbReference>
<dbReference type="Gene3D" id="2.160.20.10">
    <property type="entry name" value="Single-stranded right-handed beta-helix, Pectin lyase-like"/>
    <property type="match status" value="1"/>
</dbReference>
<dbReference type="PANTHER" id="PTHR36453">
    <property type="entry name" value="SECRETED PROTEIN-RELATED"/>
    <property type="match status" value="1"/>
</dbReference>
<protein>
    <recommendedName>
        <fullName evidence="2">Right handed beta helix domain-containing protein</fullName>
    </recommendedName>
</protein>
<feature type="chain" id="PRO_5015310803" description="Right handed beta helix domain-containing protein" evidence="1">
    <location>
        <begin position="31"/>
        <end position="447"/>
    </location>
</feature>
<keyword evidence="4" id="KW-1185">Reference proteome</keyword>
<dbReference type="PROSITE" id="PS51318">
    <property type="entry name" value="TAT"/>
    <property type="match status" value="1"/>
</dbReference>
<dbReference type="InterPro" id="IPR039448">
    <property type="entry name" value="Beta_helix"/>
</dbReference>
<dbReference type="AlphaFoldDB" id="A0A2R4MH29"/>
<evidence type="ECO:0000313" key="3">
    <source>
        <dbReference type="EMBL" id="AVX05176.1"/>
    </source>
</evidence>
<accession>A0A2R4MH29</accession>
<name>A0A2R4MH29_9HYPH</name>
<dbReference type="KEGG" id="mmyr:MXMO3_02664"/>
<dbReference type="STRING" id="1122213.GCA_000423365_00300"/>